<dbReference type="GO" id="GO:0019213">
    <property type="term" value="F:deacetylase activity"/>
    <property type="evidence" value="ECO:0007669"/>
    <property type="project" value="TreeGrafter"/>
</dbReference>
<dbReference type="SUPFAM" id="SSF88713">
    <property type="entry name" value="Glycoside hydrolase/deacetylase"/>
    <property type="match status" value="1"/>
</dbReference>
<accession>A0A344UQJ1</accession>
<evidence type="ECO:0000256" key="4">
    <source>
        <dbReference type="ARBA" id="ARBA00022842"/>
    </source>
</evidence>
<dbReference type="InterPro" id="IPR011330">
    <property type="entry name" value="Glyco_hydro/deAcase_b/a-brl"/>
</dbReference>
<evidence type="ECO:0000256" key="2">
    <source>
        <dbReference type="ARBA" id="ARBA00022723"/>
    </source>
</evidence>
<name>A0A344UQJ1_9ACTN</name>
<sequence>MGCLASDMSRLAGSRTIEGVERRKLDGRRLVITADDFGYDPASSALILSLIRGGFVTSTSVLAVSEELHPRHLARLQSLADDGLCSIGLHFATTSDGNRSGWRPLSPQGQILAGPDGRLLTSGTAAERRACSRIIGAELEAQHSRLLEHGLRPTRLDSHSGTLYGLRVGSPPNSPEHEPRKPLREGIRFAAVHNLALRLPRSVRLIVGPVIPPLISRPHVVAVEAADRRKVRLPQEMATNPFPYPLIPGYRSLLAYYLRLLPRLPVGTTEIFLHPGSDSPASRHRFGGSWIKRIWEARMLRDPVWRAALKSQGIELVTSW</sequence>
<keyword evidence="3 6" id="KW-0378">Hydrolase</keyword>
<dbReference type="GO" id="GO:0036311">
    <property type="term" value="F:chitin disaccharide deacetylase activity"/>
    <property type="evidence" value="ECO:0007669"/>
    <property type="project" value="UniProtKB-EC"/>
</dbReference>
<keyword evidence="5" id="KW-0119">Carbohydrate metabolism</keyword>
<evidence type="ECO:0000256" key="3">
    <source>
        <dbReference type="ARBA" id="ARBA00022801"/>
    </source>
</evidence>
<comment type="cofactor">
    <cofactor evidence="1">
        <name>Mg(2+)</name>
        <dbReference type="ChEBI" id="CHEBI:18420"/>
    </cofactor>
</comment>
<dbReference type="OrthoDB" id="9774177at2"/>
<dbReference type="KEGG" id="acij:JS278_00342"/>
<dbReference type="GO" id="GO:0005975">
    <property type="term" value="P:carbohydrate metabolic process"/>
    <property type="evidence" value="ECO:0007669"/>
    <property type="project" value="InterPro"/>
</dbReference>
<dbReference type="AlphaFoldDB" id="A0A344UQJ1"/>
<organism evidence="6 7">
    <name type="scientific">Acidipropionibacterium virtanenii</name>
    <dbReference type="NCBI Taxonomy" id="2057246"/>
    <lineage>
        <taxon>Bacteria</taxon>
        <taxon>Bacillati</taxon>
        <taxon>Actinomycetota</taxon>
        <taxon>Actinomycetes</taxon>
        <taxon>Propionibacteriales</taxon>
        <taxon>Propionibacteriaceae</taxon>
        <taxon>Acidipropionibacterium</taxon>
    </lineage>
</organism>
<dbReference type="EMBL" id="CP025198">
    <property type="protein sequence ID" value="AXE37539.1"/>
    <property type="molecule type" value="Genomic_DNA"/>
</dbReference>
<evidence type="ECO:0000313" key="7">
    <source>
        <dbReference type="Proteomes" id="UP000251995"/>
    </source>
</evidence>
<protein>
    <submittedName>
        <fullName evidence="6">Chitooligosaccharide deacetylase ChbG</fullName>
        <ecNumber evidence="6">3.5.1.105</ecNumber>
    </submittedName>
</protein>
<dbReference type="Gene3D" id="3.20.20.370">
    <property type="entry name" value="Glycoside hydrolase/deacetylase"/>
    <property type="match status" value="1"/>
</dbReference>
<dbReference type="Pfam" id="PF04794">
    <property type="entry name" value="YdjC"/>
    <property type="match status" value="1"/>
</dbReference>
<dbReference type="InterPro" id="IPR006879">
    <property type="entry name" value="YdjC-like"/>
</dbReference>
<dbReference type="EC" id="3.5.1.105" evidence="6"/>
<keyword evidence="7" id="KW-1185">Reference proteome</keyword>
<dbReference type="GO" id="GO:0046872">
    <property type="term" value="F:metal ion binding"/>
    <property type="evidence" value="ECO:0007669"/>
    <property type="project" value="UniProtKB-KW"/>
</dbReference>
<keyword evidence="4" id="KW-0460">Magnesium</keyword>
<evidence type="ECO:0000256" key="1">
    <source>
        <dbReference type="ARBA" id="ARBA00001946"/>
    </source>
</evidence>
<reference evidence="6 7" key="1">
    <citation type="submission" date="2017-12" db="EMBL/GenBank/DDBJ databases">
        <title>The whole genome sequence of the Acidipropionibacterium virtanenii sp. nov. type strain JS278.</title>
        <authorList>
            <person name="Laine P."/>
            <person name="Deptula P."/>
            <person name="Varmanen P."/>
            <person name="Auvinen P."/>
        </authorList>
    </citation>
    <scope>NUCLEOTIDE SEQUENCE [LARGE SCALE GENOMIC DNA]</scope>
    <source>
        <strain evidence="6 7">JS278</strain>
    </source>
</reference>
<dbReference type="PANTHER" id="PTHR31609:SF1">
    <property type="entry name" value="CARBOHYDRATE DEACETYLASE"/>
    <property type="match status" value="1"/>
</dbReference>
<gene>
    <name evidence="6" type="primary">chbG</name>
    <name evidence="6" type="ORF">JS278_00342</name>
</gene>
<evidence type="ECO:0000256" key="5">
    <source>
        <dbReference type="ARBA" id="ARBA00023277"/>
    </source>
</evidence>
<dbReference type="PANTHER" id="PTHR31609">
    <property type="entry name" value="YDJC DEACETYLASE FAMILY MEMBER"/>
    <property type="match status" value="1"/>
</dbReference>
<keyword evidence="2" id="KW-0479">Metal-binding</keyword>
<dbReference type="Proteomes" id="UP000251995">
    <property type="component" value="Chromosome"/>
</dbReference>
<proteinExistence type="predicted"/>
<evidence type="ECO:0000313" key="6">
    <source>
        <dbReference type="EMBL" id="AXE37539.1"/>
    </source>
</evidence>